<dbReference type="AlphaFoldDB" id="A0A382TVJ1"/>
<feature type="non-terminal residue" evidence="1">
    <location>
        <position position="28"/>
    </location>
</feature>
<evidence type="ECO:0000313" key="1">
    <source>
        <dbReference type="EMBL" id="SVD25725.1"/>
    </source>
</evidence>
<dbReference type="EMBL" id="UINC01139278">
    <property type="protein sequence ID" value="SVD25725.1"/>
    <property type="molecule type" value="Genomic_DNA"/>
</dbReference>
<accession>A0A382TVJ1</accession>
<sequence>MSIKYPFGTGPVDESDLLDWLTETIHLG</sequence>
<name>A0A382TVJ1_9ZZZZ</name>
<organism evidence="1">
    <name type="scientific">marine metagenome</name>
    <dbReference type="NCBI Taxonomy" id="408172"/>
    <lineage>
        <taxon>unclassified sequences</taxon>
        <taxon>metagenomes</taxon>
        <taxon>ecological metagenomes</taxon>
    </lineage>
</organism>
<proteinExistence type="predicted"/>
<protein>
    <submittedName>
        <fullName evidence="1">Uncharacterized protein</fullName>
    </submittedName>
</protein>
<reference evidence="1" key="1">
    <citation type="submission" date="2018-05" db="EMBL/GenBank/DDBJ databases">
        <authorList>
            <person name="Lanie J.A."/>
            <person name="Ng W.-L."/>
            <person name="Kazmierczak K.M."/>
            <person name="Andrzejewski T.M."/>
            <person name="Davidsen T.M."/>
            <person name="Wayne K.J."/>
            <person name="Tettelin H."/>
            <person name="Glass J.I."/>
            <person name="Rusch D."/>
            <person name="Podicherti R."/>
            <person name="Tsui H.-C.T."/>
            <person name="Winkler M.E."/>
        </authorList>
    </citation>
    <scope>NUCLEOTIDE SEQUENCE</scope>
</reference>
<gene>
    <name evidence="1" type="ORF">METZ01_LOCUS378579</name>
</gene>
<feature type="non-terminal residue" evidence="1">
    <location>
        <position position="1"/>
    </location>
</feature>